<organism evidence="3 4">
    <name type="scientific">Sphingomonas quercus</name>
    <dbReference type="NCBI Taxonomy" id="2842451"/>
    <lineage>
        <taxon>Bacteria</taxon>
        <taxon>Pseudomonadati</taxon>
        <taxon>Pseudomonadota</taxon>
        <taxon>Alphaproteobacteria</taxon>
        <taxon>Sphingomonadales</taxon>
        <taxon>Sphingomonadaceae</taxon>
        <taxon>Sphingomonas</taxon>
    </lineage>
</organism>
<proteinExistence type="predicted"/>
<name>A0ABS6BMF5_9SPHN</name>
<dbReference type="InterPro" id="IPR050631">
    <property type="entry name" value="PheA/TfdB_FAD_monoxygenase"/>
</dbReference>
<dbReference type="EMBL" id="JAHKRT010000011">
    <property type="protein sequence ID" value="MBU3079501.1"/>
    <property type="molecule type" value="Genomic_DNA"/>
</dbReference>
<sequence length="402" mass="43968">MSAADICIIGGGPAGMVAGLLFARAGLRTIVLEKHGDFLRDFRGDTVHPSTLELFHELGLLDALLRRPHNRVDEIGGRIAGHYVRIADFRHLSVAAPYIALMPQWEFLDFVADAARRYPVFALHQNCEAAALIEEQGRVRGGRAADGREFRAGLVIAADGRDSHFRAGFPARVIGAPMDVFWFRIPKQMQPANDSMGVFDTGRIFVLIDRGDYWQCAFLFPKGGADRIRAEGLDAFLARVRAVGPETQAVGETVRSWDDVKLLTVTVDRLQRWDRPGLLVIGDAAHAMSPIGGVGINLAVQDAVAAANLLAAPMLDGADIDPLLHGVRDRRIGAVRLTQSMQKLAQDRIIAPTLAGETPMDEPPFLVRLLGRVGLLRRLPARVIGLGFRPEHVRSPDAFPTR</sequence>
<evidence type="ECO:0000259" key="2">
    <source>
        <dbReference type="Pfam" id="PF01494"/>
    </source>
</evidence>
<feature type="domain" description="FAD-binding" evidence="2">
    <location>
        <begin position="4"/>
        <end position="326"/>
    </location>
</feature>
<evidence type="ECO:0000313" key="4">
    <source>
        <dbReference type="Proteomes" id="UP000776276"/>
    </source>
</evidence>
<dbReference type="RefSeq" id="WP_216327844.1">
    <property type="nucleotide sequence ID" value="NZ_JAHKRT010000011.1"/>
</dbReference>
<dbReference type="Proteomes" id="UP000776276">
    <property type="component" value="Unassembled WGS sequence"/>
</dbReference>
<keyword evidence="4" id="KW-1185">Reference proteome</keyword>
<dbReference type="NCBIfam" id="NF004834">
    <property type="entry name" value="PRK06185.1-3"/>
    <property type="match status" value="1"/>
</dbReference>
<dbReference type="PANTHER" id="PTHR43476">
    <property type="entry name" value="3-(3-HYDROXY-PHENYL)PROPIONATE/3-HYDROXYCINNAMIC ACID HYDROXYLASE"/>
    <property type="match status" value="1"/>
</dbReference>
<accession>A0ABS6BMF5</accession>
<reference evidence="3 4" key="1">
    <citation type="submission" date="2021-06" db="EMBL/GenBank/DDBJ databases">
        <title>Sphingomonas sp. XMGL2, whole genome shotgun sequencing project.</title>
        <authorList>
            <person name="Zhao G."/>
            <person name="Shen L."/>
        </authorList>
    </citation>
    <scope>NUCLEOTIDE SEQUENCE [LARGE SCALE GENOMIC DNA]</scope>
    <source>
        <strain evidence="3 4">XMGL2</strain>
    </source>
</reference>
<dbReference type="PANTHER" id="PTHR43476:SF5">
    <property type="entry name" value="FAD-DEPENDENT MONOOXYGENASE"/>
    <property type="match status" value="1"/>
</dbReference>
<gene>
    <name evidence="3" type="ORF">KOF26_16715</name>
</gene>
<evidence type="ECO:0000313" key="3">
    <source>
        <dbReference type="EMBL" id="MBU3079501.1"/>
    </source>
</evidence>
<keyword evidence="1" id="KW-0560">Oxidoreductase</keyword>
<dbReference type="Pfam" id="PF01494">
    <property type="entry name" value="FAD_binding_3"/>
    <property type="match status" value="1"/>
</dbReference>
<comment type="caution">
    <text evidence="3">The sequence shown here is derived from an EMBL/GenBank/DDBJ whole genome shotgun (WGS) entry which is preliminary data.</text>
</comment>
<protein>
    <submittedName>
        <fullName evidence="3">FAD-dependent oxidoreductase</fullName>
    </submittedName>
</protein>
<evidence type="ECO:0000256" key="1">
    <source>
        <dbReference type="ARBA" id="ARBA00023002"/>
    </source>
</evidence>
<dbReference type="InterPro" id="IPR002938">
    <property type="entry name" value="FAD-bd"/>
</dbReference>